<feature type="region of interest" description="Disordered" evidence="7">
    <location>
        <begin position="257"/>
        <end position="277"/>
    </location>
</feature>
<dbReference type="InterPro" id="IPR003439">
    <property type="entry name" value="ABC_transporter-like_ATP-bd"/>
</dbReference>
<comment type="caution">
    <text evidence="11">The sequence shown here is derived from an EMBL/GenBank/DDBJ whole genome shotgun (WGS) entry which is preliminary data.</text>
</comment>
<feature type="transmembrane region" description="Helical" evidence="8">
    <location>
        <begin position="911"/>
        <end position="929"/>
    </location>
</feature>
<evidence type="ECO:0000313" key="11">
    <source>
        <dbReference type="EMBL" id="MFC7294251.1"/>
    </source>
</evidence>
<dbReference type="PROSITE" id="PS51012">
    <property type="entry name" value="ABC_TM2"/>
    <property type="match status" value="1"/>
</dbReference>
<organism evidence="11 12">
    <name type="scientific">Marinobacter aromaticivorans</name>
    <dbReference type="NCBI Taxonomy" id="1494078"/>
    <lineage>
        <taxon>Bacteria</taxon>
        <taxon>Pseudomonadati</taxon>
        <taxon>Pseudomonadota</taxon>
        <taxon>Gammaproteobacteria</taxon>
        <taxon>Pseudomonadales</taxon>
        <taxon>Marinobacteraceae</taxon>
        <taxon>Marinobacter</taxon>
    </lineage>
</organism>
<gene>
    <name evidence="11" type="primary">rbbA</name>
    <name evidence="11" type="ORF">ACFQQA_05895</name>
</gene>
<feature type="domain" description="ABC transporter" evidence="9">
    <location>
        <begin position="12"/>
        <end position="247"/>
    </location>
</feature>
<dbReference type="RefSeq" id="WP_100688002.1">
    <property type="nucleotide sequence ID" value="NZ_JBHTBD010000001.1"/>
</dbReference>
<feature type="domain" description="ABC transmembrane type-2" evidence="10">
    <location>
        <begin position="692"/>
        <end position="932"/>
    </location>
</feature>
<reference evidence="12" key="1">
    <citation type="journal article" date="2019" name="Int. J. Syst. Evol. Microbiol.">
        <title>The Global Catalogue of Microorganisms (GCM) 10K type strain sequencing project: providing services to taxonomists for standard genome sequencing and annotation.</title>
        <authorList>
            <consortium name="The Broad Institute Genomics Platform"/>
            <consortium name="The Broad Institute Genome Sequencing Center for Infectious Disease"/>
            <person name="Wu L."/>
            <person name="Ma J."/>
        </authorList>
    </citation>
    <scope>NUCLEOTIDE SEQUENCE [LARGE SCALE GENOMIC DNA]</scope>
    <source>
        <strain evidence="12">CCUG 60559</strain>
    </source>
</reference>
<keyword evidence="6 8" id="KW-0472">Membrane</keyword>
<protein>
    <submittedName>
        <fullName evidence="11">Ribosome-associated ATPase/putative transporter RbbA</fullName>
    </submittedName>
</protein>
<dbReference type="InterPro" id="IPR047651">
    <property type="entry name" value="ABC2_perm_RbbA"/>
</dbReference>
<dbReference type="InterPro" id="IPR017871">
    <property type="entry name" value="ABC_transporter-like_CS"/>
</dbReference>
<feature type="compositionally biased region" description="Low complexity" evidence="7">
    <location>
        <begin position="521"/>
        <end position="532"/>
    </location>
</feature>
<evidence type="ECO:0000256" key="1">
    <source>
        <dbReference type="ARBA" id="ARBA00004141"/>
    </source>
</evidence>
<evidence type="ECO:0000313" key="12">
    <source>
        <dbReference type="Proteomes" id="UP001596506"/>
    </source>
</evidence>
<dbReference type="Gene3D" id="3.40.50.300">
    <property type="entry name" value="P-loop containing nucleotide triphosphate hydrolases"/>
    <property type="match status" value="2"/>
</dbReference>
<sequence>MKTADSSNSLVAQVAAVSHHYGKVCALNNVTLDMPAGRMVGLIGPDGVGKSTLMGLIAGAKHLQTGHIEALGGDMSKKRHRADAGSRIAFMPQGLGRNLYHDLTIQENLDFFGKLFGQNKAERKARIARLTQATGLDGFMNRPAGKLSGGMKQKLGLCAALIHDPDFLLLDEPTTGVDPLSRSQFWDLIDTIRADRPQMSVLVSTAYMEEAARFEHLVAMNDGRILAVGSPEELLAQTGTETVGAAYVALLGGESASVSEPQEAPRAPPATEGEAQEPAIKARNLTKRFGDFTAVDSVSFEIAQGEIFGFLGSNGCGKTTTMKMLTGLTPATEGEAWIFGEPVDAQNLDSRRQVGFMSQSFSLYGELTVRENLLLHARLFHLGRKLTAERMAELVPRFGLEPYLDQGAASLPLGVRQRLSLAVAVIHAPSILILDEPTSGVDPQARDVFWDMLLELAHRDGVTIFISTHFMDEGMRCDRISLMHAGKVLVSDEPAALIAARGAETLEEAFIAYMLDASSPSETEQSQSPETAEGGHLLGRNGADQESATAPRFSLQRMFAFTTREAMQVRRDPVRLVFSFVGSALLLLIMSFGISQEVRNIPFAAFDQDRSPESRAYLSGFDDSEWFLKRSSISSIEELERRLKSSELALAIQIPPDFGRSLRRGETTEIAAMIDGADSSRADTVESYVTGAHAYILGVDTQSTLALADLTLSRTPDEPSPAQLIPRYHYNPAMESLPSIGPSIPPLLLLLFPAILMAVSVAREKEIGTITNFYVTPTSRAEFLIGKQLVYIVITLLNFVILTALLVTVLGVPLKGSPLALVLGALIYAVAATGYGLIVSMIAKTQVTAVFAAAILSVMPTLQFSGMITPVSSLEGVARIVGTFWPTTWYMAVSVGTFTKGLGLSELSGSLWRLAAFGPVLTGLAVLALRKQEK</sequence>
<feature type="domain" description="ABC transporter" evidence="9">
    <location>
        <begin position="280"/>
        <end position="510"/>
    </location>
</feature>
<keyword evidence="3" id="KW-0547">Nucleotide-binding</keyword>
<dbReference type="Pfam" id="PF00005">
    <property type="entry name" value="ABC_tran"/>
    <property type="match status" value="2"/>
</dbReference>
<dbReference type="PROSITE" id="PS50893">
    <property type="entry name" value="ABC_TRANSPORTER_2"/>
    <property type="match status" value="2"/>
</dbReference>
<dbReference type="InterPro" id="IPR003593">
    <property type="entry name" value="AAA+_ATPase"/>
</dbReference>
<evidence type="ECO:0000259" key="9">
    <source>
        <dbReference type="PROSITE" id="PS50893"/>
    </source>
</evidence>
<evidence type="ECO:0000256" key="5">
    <source>
        <dbReference type="ARBA" id="ARBA00022989"/>
    </source>
</evidence>
<evidence type="ECO:0000256" key="8">
    <source>
        <dbReference type="SAM" id="Phobius"/>
    </source>
</evidence>
<accession>A0ABW2ITR6</accession>
<dbReference type="Pfam" id="PF12698">
    <property type="entry name" value="ABC2_membrane_3"/>
    <property type="match status" value="1"/>
</dbReference>
<dbReference type="PANTHER" id="PTHR43038:SF4">
    <property type="entry name" value="RIBOSOME-ASSOCIATED ATPASE"/>
    <property type="match status" value="1"/>
</dbReference>
<dbReference type="Gene3D" id="3.40.1710.10">
    <property type="entry name" value="abc type-2 transporter like domain"/>
    <property type="match status" value="1"/>
</dbReference>
<dbReference type="EMBL" id="JBHTBD010000001">
    <property type="protein sequence ID" value="MFC7294251.1"/>
    <property type="molecule type" value="Genomic_DNA"/>
</dbReference>
<evidence type="ECO:0000256" key="6">
    <source>
        <dbReference type="ARBA" id="ARBA00023136"/>
    </source>
</evidence>
<dbReference type="InterPro" id="IPR013525">
    <property type="entry name" value="ABC2_TM"/>
</dbReference>
<dbReference type="PROSITE" id="PS00211">
    <property type="entry name" value="ABC_TRANSPORTER_1"/>
    <property type="match status" value="1"/>
</dbReference>
<evidence type="ECO:0000256" key="4">
    <source>
        <dbReference type="ARBA" id="ARBA00022840"/>
    </source>
</evidence>
<evidence type="ECO:0000259" key="10">
    <source>
        <dbReference type="PROSITE" id="PS51012"/>
    </source>
</evidence>
<evidence type="ECO:0000256" key="2">
    <source>
        <dbReference type="ARBA" id="ARBA00022692"/>
    </source>
</evidence>
<keyword evidence="5 8" id="KW-1133">Transmembrane helix</keyword>
<evidence type="ECO:0000256" key="3">
    <source>
        <dbReference type="ARBA" id="ARBA00022741"/>
    </source>
</evidence>
<dbReference type="NCBIfam" id="NF033858">
    <property type="entry name" value="ABC2_perm_RbbA"/>
    <property type="match status" value="1"/>
</dbReference>
<feature type="transmembrane region" description="Helical" evidence="8">
    <location>
        <begin position="744"/>
        <end position="762"/>
    </location>
</feature>
<dbReference type="InterPro" id="IPR027417">
    <property type="entry name" value="P-loop_NTPase"/>
</dbReference>
<dbReference type="SUPFAM" id="SSF52540">
    <property type="entry name" value="P-loop containing nucleoside triphosphate hydrolases"/>
    <property type="match status" value="2"/>
</dbReference>
<keyword evidence="2 8" id="KW-0812">Transmembrane</keyword>
<feature type="transmembrane region" description="Helical" evidence="8">
    <location>
        <begin position="819"/>
        <end position="843"/>
    </location>
</feature>
<keyword evidence="4" id="KW-0067">ATP-binding</keyword>
<evidence type="ECO:0000256" key="7">
    <source>
        <dbReference type="SAM" id="MobiDB-lite"/>
    </source>
</evidence>
<feature type="region of interest" description="Disordered" evidence="7">
    <location>
        <begin position="521"/>
        <end position="549"/>
    </location>
</feature>
<feature type="transmembrane region" description="Helical" evidence="8">
    <location>
        <begin position="849"/>
        <end position="868"/>
    </location>
</feature>
<proteinExistence type="predicted"/>
<dbReference type="InterPro" id="IPR047817">
    <property type="entry name" value="ABC2_TM_bact-type"/>
</dbReference>
<feature type="transmembrane region" description="Helical" evidence="8">
    <location>
        <begin position="789"/>
        <end position="812"/>
    </location>
</feature>
<keyword evidence="12" id="KW-1185">Reference proteome</keyword>
<comment type="subcellular location">
    <subcellularLocation>
        <location evidence="1">Membrane</location>
        <topology evidence="1">Multi-pass membrane protein</topology>
    </subcellularLocation>
</comment>
<dbReference type="SMART" id="SM00382">
    <property type="entry name" value="AAA"/>
    <property type="match status" value="2"/>
</dbReference>
<dbReference type="PANTHER" id="PTHR43038">
    <property type="entry name" value="ATP-BINDING CASSETTE, SUB-FAMILY H, MEMBER 1"/>
    <property type="match status" value="1"/>
</dbReference>
<dbReference type="Proteomes" id="UP001596506">
    <property type="component" value="Unassembled WGS sequence"/>
</dbReference>
<name>A0ABW2ITR6_9GAMM</name>
<dbReference type="CDD" id="cd03230">
    <property type="entry name" value="ABC_DR_subfamily_A"/>
    <property type="match status" value="2"/>
</dbReference>